<dbReference type="OrthoDB" id="215254at2"/>
<protein>
    <recommendedName>
        <fullName evidence="4">Rho termination factor N-terminal domain-containing protein</fullName>
    </recommendedName>
</protein>
<reference evidence="2 3" key="1">
    <citation type="submission" date="2019-02" db="EMBL/GenBank/DDBJ databases">
        <title>Deep-cultivation of Planctomycetes and their phenomic and genomic characterization uncovers novel biology.</title>
        <authorList>
            <person name="Wiegand S."/>
            <person name="Jogler M."/>
            <person name="Boedeker C."/>
            <person name="Pinto D."/>
            <person name="Vollmers J."/>
            <person name="Rivas-Marin E."/>
            <person name="Kohn T."/>
            <person name="Peeters S.H."/>
            <person name="Heuer A."/>
            <person name="Rast P."/>
            <person name="Oberbeckmann S."/>
            <person name="Bunk B."/>
            <person name="Jeske O."/>
            <person name="Meyerdierks A."/>
            <person name="Storesund J.E."/>
            <person name="Kallscheuer N."/>
            <person name="Luecker S."/>
            <person name="Lage O.M."/>
            <person name="Pohl T."/>
            <person name="Merkel B.J."/>
            <person name="Hornburger P."/>
            <person name="Mueller R.-W."/>
            <person name="Bruemmer F."/>
            <person name="Labrenz M."/>
            <person name="Spormann A.M."/>
            <person name="Op den Camp H."/>
            <person name="Overmann J."/>
            <person name="Amann R."/>
            <person name="Jetten M.S.M."/>
            <person name="Mascher T."/>
            <person name="Medema M.H."/>
            <person name="Devos D.P."/>
            <person name="Kaster A.-K."/>
            <person name="Ovreas L."/>
            <person name="Rohde M."/>
            <person name="Galperin M.Y."/>
            <person name="Jogler C."/>
        </authorList>
    </citation>
    <scope>NUCLEOTIDE SEQUENCE [LARGE SCALE GENOMIC DNA]</scope>
    <source>
        <strain evidence="2 3">Pan189</strain>
    </source>
</reference>
<dbReference type="AlphaFoldDB" id="A0A517R4S7"/>
<feature type="region of interest" description="Disordered" evidence="1">
    <location>
        <begin position="64"/>
        <end position="84"/>
    </location>
</feature>
<accession>A0A517R4S7</accession>
<name>A0A517R4S7_9PLAN</name>
<keyword evidence="3" id="KW-1185">Reference proteome</keyword>
<dbReference type="RefSeq" id="WP_145364949.1">
    <property type="nucleotide sequence ID" value="NZ_CP036268.1"/>
</dbReference>
<gene>
    <name evidence="2" type="ORF">Pan189_32880</name>
</gene>
<proteinExistence type="predicted"/>
<dbReference type="Proteomes" id="UP000317318">
    <property type="component" value="Chromosome"/>
</dbReference>
<evidence type="ECO:0000313" key="2">
    <source>
        <dbReference type="EMBL" id="QDT38889.1"/>
    </source>
</evidence>
<evidence type="ECO:0008006" key="4">
    <source>
        <dbReference type="Google" id="ProtNLM"/>
    </source>
</evidence>
<sequence length="84" mass="10186">MREEQLRQLDKSDLEDIARSERISGRSRMSKRKLARALYQHFRSRNDEPTKQELYEEAKRLEIDGRSKMNRDELKQAVEEHRVN</sequence>
<dbReference type="KEGG" id="svp:Pan189_32880"/>
<dbReference type="EMBL" id="CP036268">
    <property type="protein sequence ID" value="QDT38889.1"/>
    <property type="molecule type" value="Genomic_DNA"/>
</dbReference>
<organism evidence="2 3">
    <name type="scientific">Stratiformator vulcanicus</name>
    <dbReference type="NCBI Taxonomy" id="2527980"/>
    <lineage>
        <taxon>Bacteria</taxon>
        <taxon>Pseudomonadati</taxon>
        <taxon>Planctomycetota</taxon>
        <taxon>Planctomycetia</taxon>
        <taxon>Planctomycetales</taxon>
        <taxon>Planctomycetaceae</taxon>
        <taxon>Stratiformator</taxon>
    </lineage>
</organism>
<evidence type="ECO:0000256" key="1">
    <source>
        <dbReference type="SAM" id="MobiDB-lite"/>
    </source>
</evidence>
<evidence type="ECO:0000313" key="3">
    <source>
        <dbReference type="Proteomes" id="UP000317318"/>
    </source>
</evidence>